<evidence type="ECO:0000313" key="3">
    <source>
        <dbReference type="EMBL" id="MCS5712069.1"/>
    </source>
</evidence>
<protein>
    <submittedName>
        <fullName evidence="3">YceI family protein</fullName>
    </submittedName>
</protein>
<dbReference type="OrthoDB" id="9811006at2"/>
<dbReference type="Pfam" id="PF04264">
    <property type="entry name" value="YceI"/>
    <property type="match status" value="1"/>
</dbReference>
<dbReference type="SMART" id="SM00867">
    <property type="entry name" value="YceI"/>
    <property type="match status" value="1"/>
</dbReference>
<dbReference type="InterPro" id="IPR036761">
    <property type="entry name" value="TTHA0802/YceI-like_sf"/>
</dbReference>
<evidence type="ECO:0000259" key="1">
    <source>
        <dbReference type="SMART" id="SM00867"/>
    </source>
</evidence>
<dbReference type="InterPro" id="IPR007372">
    <property type="entry name" value="Lipid/polyisoprenoid-bd_YceI"/>
</dbReference>
<dbReference type="AlphaFoldDB" id="A0A0Q9YP23"/>
<dbReference type="Gene3D" id="2.40.128.110">
    <property type="entry name" value="Lipid/polyisoprenoid-binding, YceI-like"/>
    <property type="match status" value="1"/>
</dbReference>
<dbReference type="RefSeq" id="WP_075064767.1">
    <property type="nucleotide sequence ID" value="NZ_LKAJ02000001.1"/>
</dbReference>
<dbReference type="EMBL" id="LKAJ02000001">
    <property type="protein sequence ID" value="MCS5712069.1"/>
    <property type="molecule type" value="Genomic_DNA"/>
</dbReference>
<dbReference type="STRING" id="295108.HT99x_00104"/>
<dbReference type="SUPFAM" id="SSF101874">
    <property type="entry name" value="YceI-like"/>
    <property type="match status" value="1"/>
</dbReference>
<dbReference type="Proteomes" id="UP000051497">
    <property type="component" value="Unassembled WGS sequence"/>
</dbReference>
<dbReference type="PANTHER" id="PTHR34406:SF1">
    <property type="entry name" value="PROTEIN YCEI"/>
    <property type="match status" value="1"/>
</dbReference>
<sequence length="189" mass="21170">MKPLTKSLIAFLALFPLTGWCEKVEYKLDKSHTSVNWDISHFDFSHYHGKWEAEGKLVLDNEKPENSKVDAVIKVDEFITGNDKLNKHLKSADFFNTATYPKATFVSDKIEVQEGKIAKVHGNLTLHGVTKPVVLEVISQKIEKNPVSNKDTAGFRAKTKLKRSDFGISAFLPGLGDEVNLDIEVEANK</sequence>
<evidence type="ECO:0000313" key="2">
    <source>
        <dbReference type="EMBL" id="KRG22566.1"/>
    </source>
</evidence>
<accession>A0A0Q9YP23</accession>
<keyword evidence="4" id="KW-1185">Reference proteome</keyword>
<dbReference type="PANTHER" id="PTHR34406">
    <property type="entry name" value="PROTEIN YCEI"/>
    <property type="match status" value="1"/>
</dbReference>
<reference evidence="3" key="2">
    <citation type="journal article" date="2016" name="Genome Announc.">
        <title>Draft Genome Sequences of Two Novel Amoeba-Resistant Intranuclear Bacteria, 'Candidatus Berkiella cookevillensis' and 'Candidatus Berkiella aquae'.</title>
        <authorList>
            <person name="Mehari Y.T."/>
            <person name="Arivett B.A."/>
            <person name="Farone A.L."/>
            <person name="Gunderson J.H."/>
            <person name="Farone M.B."/>
        </authorList>
    </citation>
    <scope>NUCLEOTIDE SEQUENCE</scope>
    <source>
        <strain evidence="3">HT99</strain>
    </source>
</reference>
<reference evidence="3" key="3">
    <citation type="submission" date="2021-06" db="EMBL/GenBank/DDBJ databases">
        <title>Genomic Description and Analysis of Intracellular Bacteria, Candidatus Berkiella cookevillensis and Candidatus Berkiella aquae.</title>
        <authorList>
            <person name="Kidane D.T."/>
            <person name="Mehari Y.T."/>
            <person name="Rice F.C."/>
            <person name="Arivett B.A."/>
            <person name="Farone A.L."/>
            <person name="Berk S.G."/>
            <person name="Farone M.B."/>
        </authorList>
    </citation>
    <scope>NUCLEOTIDE SEQUENCE</scope>
    <source>
        <strain evidence="3">HT99</strain>
    </source>
</reference>
<gene>
    <name evidence="2" type="ORF">HT99x_00104</name>
    <name evidence="3" type="ORF">HT99x_011550</name>
</gene>
<reference evidence="2" key="1">
    <citation type="submission" date="2015-09" db="EMBL/GenBank/DDBJ databases">
        <title>Draft Genome Sequences of Two Novel Amoeba-resistant Intranuclear Bacteria, Candidatus Berkiella cookevillensis and Candidatus Berkiella aquae.</title>
        <authorList>
            <person name="Mehari Y.T."/>
            <person name="Arivett B.A."/>
            <person name="Farone A.L."/>
            <person name="Gunderson J.H."/>
            <person name="Farone M.B."/>
        </authorList>
    </citation>
    <scope>NUCLEOTIDE SEQUENCE [LARGE SCALE GENOMIC DNA]</scope>
    <source>
        <strain evidence="2">HT99</strain>
    </source>
</reference>
<dbReference type="PATRIC" id="fig|1590043.3.peg.105"/>
<name>A0A0Q9YP23_9GAMM</name>
<dbReference type="EMBL" id="LKAJ01000001">
    <property type="protein sequence ID" value="KRG22566.1"/>
    <property type="molecule type" value="Genomic_DNA"/>
</dbReference>
<comment type="caution">
    <text evidence="2">The sequence shown here is derived from an EMBL/GenBank/DDBJ whole genome shotgun (WGS) entry which is preliminary data.</text>
</comment>
<evidence type="ECO:0000313" key="4">
    <source>
        <dbReference type="Proteomes" id="UP000051497"/>
    </source>
</evidence>
<organism evidence="2">
    <name type="scientific">Candidatus Berkiella aquae</name>
    <dbReference type="NCBI Taxonomy" id="295108"/>
    <lineage>
        <taxon>Bacteria</taxon>
        <taxon>Pseudomonadati</taxon>
        <taxon>Pseudomonadota</taxon>
        <taxon>Gammaproteobacteria</taxon>
        <taxon>Candidatus Berkiellales</taxon>
        <taxon>Candidatus Berkiellaceae</taxon>
        <taxon>Candidatus Berkiella</taxon>
    </lineage>
</organism>
<feature type="domain" description="Lipid/polyisoprenoid-binding YceI-like" evidence="1">
    <location>
        <begin position="25"/>
        <end position="188"/>
    </location>
</feature>
<proteinExistence type="predicted"/>